<protein>
    <submittedName>
        <fullName evidence="4">Glutathione S-transferase</fullName>
    </submittedName>
</protein>
<evidence type="ECO:0000256" key="1">
    <source>
        <dbReference type="ARBA" id="ARBA00007409"/>
    </source>
</evidence>
<evidence type="ECO:0000313" key="5">
    <source>
        <dbReference type="Proteomes" id="UP001465668"/>
    </source>
</evidence>
<dbReference type="PANTHER" id="PTHR44051">
    <property type="entry name" value="GLUTATHIONE S-TRANSFERASE-RELATED"/>
    <property type="match status" value="1"/>
</dbReference>
<gene>
    <name evidence="4" type="ORF">SCAR479_00470</name>
</gene>
<dbReference type="SFLD" id="SFLDG00358">
    <property type="entry name" value="Main_(cytGST)"/>
    <property type="match status" value="1"/>
</dbReference>
<dbReference type="InterPro" id="IPR040079">
    <property type="entry name" value="Glutathione_S-Trfase"/>
</dbReference>
<proteinExistence type="inferred from homology"/>
<dbReference type="CDD" id="cd03048">
    <property type="entry name" value="GST_N_Ure2p_like"/>
    <property type="match status" value="1"/>
</dbReference>
<dbReference type="InterPro" id="IPR036282">
    <property type="entry name" value="Glutathione-S-Trfase_C_sf"/>
</dbReference>
<dbReference type="SUPFAM" id="SSF47616">
    <property type="entry name" value="GST C-terminal domain-like"/>
    <property type="match status" value="1"/>
</dbReference>
<reference evidence="4 5" key="1">
    <citation type="submission" date="2024-02" db="EMBL/GenBank/DDBJ databases">
        <title>First draft genome assembly of two strains of Seiridium cardinale.</title>
        <authorList>
            <person name="Emiliani G."/>
            <person name="Scali E."/>
        </authorList>
    </citation>
    <scope>NUCLEOTIDE SEQUENCE [LARGE SCALE GENOMIC DNA]</scope>
    <source>
        <strain evidence="4 5">BM-138-000479</strain>
    </source>
</reference>
<sequence length="214" mass="24851">MLDVETLTVYVHSAGPNPLKVILICEELGVPYKKIVVEDPKEEWFTKINPNGRLPAIIDPNLELTLWESGVIIEYLVDTYDVEGKLTAEDPKIKWHLRQFLHFQASGQGPYYGQAVWFHKCPEDIPLAKQRYIEQAVRVVEVLDDMLKGKEYLAAGKLTYADLSFVPWNYVLRSAPFFQDTVWKRYDLERKCPDFMAWHERMMARPSVKAVYGL</sequence>
<dbReference type="SFLD" id="SFLDS00019">
    <property type="entry name" value="Glutathione_Transferase_(cytos"/>
    <property type="match status" value="1"/>
</dbReference>
<feature type="domain" description="GST C-terminal" evidence="3">
    <location>
        <begin position="90"/>
        <end position="214"/>
    </location>
</feature>
<evidence type="ECO:0000313" key="4">
    <source>
        <dbReference type="EMBL" id="KAK9783911.1"/>
    </source>
</evidence>
<feature type="domain" description="GST N-terminal" evidence="2">
    <location>
        <begin position="5"/>
        <end position="84"/>
    </location>
</feature>
<evidence type="ECO:0000259" key="2">
    <source>
        <dbReference type="PROSITE" id="PS50404"/>
    </source>
</evidence>
<dbReference type="Pfam" id="PF13409">
    <property type="entry name" value="GST_N_2"/>
    <property type="match status" value="1"/>
</dbReference>
<keyword evidence="5" id="KW-1185">Reference proteome</keyword>
<dbReference type="InterPro" id="IPR036249">
    <property type="entry name" value="Thioredoxin-like_sf"/>
</dbReference>
<organism evidence="4 5">
    <name type="scientific">Seiridium cardinale</name>
    <dbReference type="NCBI Taxonomy" id="138064"/>
    <lineage>
        <taxon>Eukaryota</taxon>
        <taxon>Fungi</taxon>
        <taxon>Dikarya</taxon>
        <taxon>Ascomycota</taxon>
        <taxon>Pezizomycotina</taxon>
        <taxon>Sordariomycetes</taxon>
        <taxon>Xylariomycetidae</taxon>
        <taxon>Amphisphaeriales</taxon>
        <taxon>Sporocadaceae</taxon>
        <taxon>Seiridium</taxon>
    </lineage>
</organism>
<dbReference type="InterPro" id="IPR004046">
    <property type="entry name" value="GST_C"/>
</dbReference>
<dbReference type="PANTHER" id="PTHR44051:SF3">
    <property type="entry name" value="TRANSCRIPTIONAL REGULATOR URE2"/>
    <property type="match status" value="1"/>
</dbReference>
<evidence type="ECO:0000259" key="3">
    <source>
        <dbReference type="PROSITE" id="PS50405"/>
    </source>
</evidence>
<dbReference type="PROSITE" id="PS50404">
    <property type="entry name" value="GST_NTER"/>
    <property type="match status" value="1"/>
</dbReference>
<dbReference type="EMBL" id="JARVKM010000001">
    <property type="protein sequence ID" value="KAK9783911.1"/>
    <property type="molecule type" value="Genomic_DNA"/>
</dbReference>
<dbReference type="Proteomes" id="UP001465668">
    <property type="component" value="Unassembled WGS sequence"/>
</dbReference>
<comment type="similarity">
    <text evidence="1">Belongs to the GST superfamily.</text>
</comment>
<comment type="caution">
    <text evidence="4">The sequence shown here is derived from an EMBL/GenBank/DDBJ whole genome shotgun (WGS) entry which is preliminary data.</text>
</comment>
<dbReference type="PROSITE" id="PS50405">
    <property type="entry name" value="GST_CTER"/>
    <property type="match status" value="1"/>
</dbReference>
<dbReference type="Pfam" id="PF00043">
    <property type="entry name" value="GST_C"/>
    <property type="match status" value="1"/>
</dbReference>
<accession>A0ABR2Y9L7</accession>
<name>A0ABR2Y9L7_9PEZI</name>
<dbReference type="InterPro" id="IPR004045">
    <property type="entry name" value="Glutathione_S-Trfase_N"/>
</dbReference>
<dbReference type="InterPro" id="IPR010987">
    <property type="entry name" value="Glutathione-S-Trfase_C-like"/>
</dbReference>
<dbReference type="SUPFAM" id="SSF52833">
    <property type="entry name" value="Thioredoxin-like"/>
    <property type="match status" value="1"/>
</dbReference>
<dbReference type="Gene3D" id="1.20.1050.130">
    <property type="match status" value="1"/>
</dbReference>